<dbReference type="Proteomes" id="UP001190926">
    <property type="component" value="Unassembled WGS sequence"/>
</dbReference>
<organism evidence="2 3">
    <name type="scientific">Perilla frutescens var. hirtella</name>
    <name type="common">Perilla citriodora</name>
    <name type="synonym">Perilla setoyensis</name>
    <dbReference type="NCBI Taxonomy" id="608512"/>
    <lineage>
        <taxon>Eukaryota</taxon>
        <taxon>Viridiplantae</taxon>
        <taxon>Streptophyta</taxon>
        <taxon>Embryophyta</taxon>
        <taxon>Tracheophyta</taxon>
        <taxon>Spermatophyta</taxon>
        <taxon>Magnoliopsida</taxon>
        <taxon>eudicotyledons</taxon>
        <taxon>Gunneridae</taxon>
        <taxon>Pentapetalae</taxon>
        <taxon>asterids</taxon>
        <taxon>lamiids</taxon>
        <taxon>Lamiales</taxon>
        <taxon>Lamiaceae</taxon>
        <taxon>Nepetoideae</taxon>
        <taxon>Elsholtzieae</taxon>
        <taxon>Perilla</taxon>
    </lineage>
</organism>
<feature type="compositionally biased region" description="Basic and acidic residues" evidence="1">
    <location>
        <begin position="75"/>
        <end position="86"/>
    </location>
</feature>
<dbReference type="EMBL" id="SDAM02000055">
    <property type="protein sequence ID" value="KAH6833876.1"/>
    <property type="molecule type" value="Genomic_DNA"/>
</dbReference>
<reference evidence="2 3" key="1">
    <citation type="journal article" date="2021" name="Nat. Commun.">
        <title>Incipient diploidization of the medicinal plant Perilla within 10,000 years.</title>
        <authorList>
            <person name="Zhang Y."/>
            <person name="Shen Q."/>
            <person name="Leng L."/>
            <person name="Zhang D."/>
            <person name="Chen S."/>
            <person name="Shi Y."/>
            <person name="Ning Z."/>
            <person name="Chen S."/>
        </authorList>
    </citation>
    <scope>NUCLEOTIDE SEQUENCE [LARGE SCALE GENOMIC DNA]</scope>
    <source>
        <strain evidence="3">cv. PC099</strain>
    </source>
</reference>
<comment type="caution">
    <text evidence="2">The sequence shown here is derived from an EMBL/GenBank/DDBJ whole genome shotgun (WGS) entry which is preliminary data.</text>
</comment>
<keyword evidence="3" id="KW-1185">Reference proteome</keyword>
<evidence type="ECO:0000313" key="3">
    <source>
        <dbReference type="Proteomes" id="UP001190926"/>
    </source>
</evidence>
<feature type="region of interest" description="Disordered" evidence="1">
    <location>
        <begin position="70"/>
        <end position="113"/>
    </location>
</feature>
<accession>A0AAD4PC57</accession>
<evidence type="ECO:0000256" key="1">
    <source>
        <dbReference type="SAM" id="MobiDB-lite"/>
    </source>
</evidence>
<dbReference type="AlphaFoldDB" id="A0AAD4PC57"/>
<proteinExistence type="predicted"/>
<feature type="compositionally biased region" description="Acidic residues" evidence="1">
    <location>
        <begin position="103"/>
        <end position="113"/>
    </location>
</feature>
<evidence type="ECO:0000313" key="2">
    <source>
        <dbReference type="EMBL" id="KAH6833876.1"/>
    </source>
</evidence>
<name>A0AAD4PC57_PERFH</name>
<sequence length="113" mass="13043">MKNNKLVQADDQEIKWWMKEYIPKKMRESTDISSFWLKGVHFSRISDDERLLQLRSKMLLVLSRENAPIDDDNDEPKCSLCEDKTISEYSGGDDGGKDGSTFEFDDDDSEATL</sequence>
<protein>
    <submittedName>
        <fullName evidence="2">Uncharacterized protein</fullName>
    </submittedName>
</protein>
<gene>
    <name evidence="2" type="ORF">C2S53_019440</name>
</gene>